<organism evidence="3 4">
    <name type="scientific">Microthlaspi erraticum</name>
    <dbReference type="NCBI Taxonomy" id="1685480"/>
    <lineage>
        <taxon>Eukaryota</taxon>
        <taxon>Viridiplantae</taxon>
        <taxon>Streptophyta</taxon>
        <taxon>Embryophyta</taxon>
        <taxon>Tracheophyta</taxon>
        <taxon>Spermatophyta</taxon>
        <taxon>Magnoliopsida</taxon>
        <taxon>eudicotyledons</taxon>
        <taxon>Gunneridae</taxon>
        <taxon>Pentapetalae</taxon>
        <taxon>rosids</taxon>
        <taxon>malvids</taxon>
        <taxon>Brassicales</taxon>
        <taxon>Brassicaceae</taxon>
        <taxon>Coluteocarpeae</taxon>
        <taxon>Microthlaspi</taxon>
    </lineage>
</organism>
<dbReference type="GO" id="GO:0003676">
    <property type="term" value="F:nucleic acid binding"/>
    <property type="evidence" value="ECO:0007669"/>
    <property type="project" value="InterPro"/>
</dbReference>
<feature type="region of interest" description="Disordered" evidence="1">
    <location>
        <begin position="66"/>
        <end position="94"/>
    </location>
</feature>
<comment type="caution">
    <text evidence="3">The sequence shown here is derived from an EMBL/GenBank/DDBJ whole genome shotgun (WGS) entry which is preliminary data.</text>
</comment>
<dbReference type="EMBL" id="CACVBM020001873">
    <property type="protein sequence ID" value="CAA7061440.1"/>
    <property type="molecule type" value="Genomic_DNA"/>
</dbReference>
<dbReference type="Proteomes" id="UP000467841">
    <property type="component" value="Unassembled WGS sequence"/>
</dbReference>
<accession>A0A6D2L6Q2</accession>
<dbReference type="Pfam" id="PF13456">
    <property type="entry name" value="RVT_3"/>
    <property type="match status" value="1"/>
</dbReference>
<name>A0A6D2L6Q2_9BRAS</name>
<keyword evidence="4" id="KW-1185">Reference proteome</keyword>
<dbReference type="OrthoDB" id="1109299at2759"/>
<sequence>MRSFRVPSHRTLPLSSLRMLHSALESELEAMRWAVQMVTNFHYNRVIFETDSKQLVELISNQDEWPNLQSTSTRHKPHAQEDTSKSGSFPVKRL</sequence>
<dbReference type="GO" id="GO:0004523">
    <property type="term" value="F:RNA-DNA hybrid ribonuclease activity"/>
    <property type="evidence" value="ECO:0007669"/>
    <property type="project" value="InterPro"/>
</dbReference>
<feature type="domain" description="RNase H type-1" evidence="2">
    <location>
        <begin position="20"/>
        <end position="64"/>
    </location>
</feature>
<evidence type="ECO:0000259" key="2">
    <source>
        <dbReference type="Pfam" id="PF13456"/>
    </source>
</evidence>
<evidence type="ECO:0000313" key="3">
    <source>
        <dbReference type="EMBL" id="CAA7061440.1"/>
    </source>
</evidence>
<dbReference type="InterPro" id="IPR002156">
    <property type="entry name" value="RNaseH_domain"/>
</dbReference>
<protein>
    <recommendedName>
        <fullName evidence="2">RNase H type-1 domain-containing protein</fullName>
    </recommendedName>
</protein>
<evidence type="ECO:0000313" key="4">
    <source>
        <dbReference type="Proteomes" id="UP000467841"/>
    </source>
</evidence>
<evidence type="ECO:0000256" key="1">
    <source>
        <dbReference type="SAM" id="MobiDB-lite"/>
    </source>
</evidence>
<dbReference type="AlphaFoldDB" id="A0A6D2L6Q2"/>
<reference evidence="3" key="1">
    <citation type="submission" date="2020-01" db="EMBL/GenBank/DDBJ databases">
        <authorList>
            <person name="Mishra B."/>
        </authorList>
    </citation>
    <scope>NUCLEOTIDE SEQUENCE [LARGE SCALE GENOMIC DNA]</scope>
</reference>
<gene>
    <name evidence="3" type="ORF">MERR_LOCUS48676</name>
</gene>
<proteinExistence type="predicted"/>